<feature type="compositionally biased region" description="Basic and acidic residues" evidence="1">
    <location>
        <begin position="469"/>
        <end position="495"/>
    </location>
</feature>
<dbReference type="PANTHER" id="PTHR33129:SF1">
    <property type="entry name" value="ATP-BINDING PROTEIN"/>
    <property type="match status" value="1"/>
</dbReference>
<comment type="caution">
    <text evidence="2">The sequence shown here is derived from an EMBL/GenBank/DDBJ whole genome shotgun (WGS) entry which is preliminary data.</text>
</comment>
<protein>
    <submittedName>
        <fullName evidence="2">Uncharacterized protein</fullName>
    </submittedName>
</protein>
<feature type="region of interest" description="Disordered" evidence="1">
    <location>
        <begin position="468"/>
        <end position="528"/>
    </location>
</feature>
<dbReference type="AlphaFoldDB" id="A0A397W2W2"/>
<evidence type="ECO:0000256" key="1">
    <source>
        <dbReference type="SAM" id="MobiDB-lite"/>
    </source>
</evidence>
<sequence>MSSSEITKTVFTEVSRLSTIQNEKKLTKEEVVNLLKYFTKNRERVPNAESALSVCLNDDLRLKFLRSLIAPNSGNDDHDRKSSQYAIVERMKTFAKVLPWNKLDVIPTSQSTISLPDNICFLNDNNFGSKIFTQKAYEELWEIIAIKHPKHNFLITGSPGTGKTFFILFLLYILVGMGKTVIFQRYPDPKTYNMVPQIFPCNTHKIVVSSPNRDRCKQYEKGRLVDTRIMPTWDLEELEVLQQNIYLNTNFNRLRELYALWGGIPRYVVEKAEMKSSQNLLEMALASVDFNRIIQSVGNIKSNEDLRHCLIHITCNEEYLRTGVIFASKWVADHLLSHFEQLYFEEVKTFLFWSRSQPAFSGLRGTVFEAYAHKVLVRGNNTYRVWNLKDGRVFQKCFSAFEHVLFTQLSSIGRTEHEGKYLSSNHPIKAHGLENVMNIGSNDDSYELYFVVPPEIWDNFTQQKYINLESKDRQKNRKEDTRPDPGPDTLQDHMKIVKKPSPSLRDSIEEKENNRCKIRSSDHPIVLN</sequence>
<reference evidence="2 3" key="1">
    <citation type="submission" date="2018-06" db="EMBL/GenBank/DDBJ databases">
        <title>Comparative genomics reveals the genomic features of Rhizophagus irregularis, R. cerebriforme, R. diaphanum and Gigaspora rosea, and their symbiotic lifestyle signature.</title>
        <authorList>
            <person name="Morin E."/>
            <person name="San Clemente H."/>
            <person name="Chen E.C.H."/>
            <person name="De La Providencia I."/>
            <person name="Hainaut M."/>
            <person name="Kuo A."/>
            <person name="Kohler A."/>
            <person name="Murat C."/>
            <person name="Tang N."/>
            <person name="Roy S."/>
            <person name="Loubradou J."/>
            <person name="Henrissat B."/>
            <person name="Grigoriev I.V."/>
            <person name="Corradi N."/>
            <person name="Roux C."/>
            <person name="Martin F.M."/>
        </authorList>
    </citation>
    <scope>NUCLEOTIDE SEQUENCE [LARGE SCALE GENOMIC DNA]</scope>
    <source>
        <strain evidence="2 3">DAOM 194757</strain>
    </source>
</reference>
<evidence type="ECO:0000313" key="3">
    <source>
        <dbReference type="Proteomes" id="UP000266673"/>
    </source>
</evidence>
<feature type="compositionally biased region" description="Basic and acidic residues" evidence="1">
    <location>
        <begin position="506"/>
        <end position="522"/>
    </location>
</feature>
<dbReference type="SUPFAM" id="SSF52540">
    <property type="entry name" value="P-loop containing nucleoside triphosphate hydrolases"/>
    <property type="match status" value="1"/>
</dbReference>
<dbReference type="PANTHER" id="PTHR33129">
    <property type="entry name" value="PROTEIN KINASE DOMAIN-CONTAINING PROTEIN-RELATED"/>
    <property type="match status" value="1"/>
</dbReference>
<dbReference type="Proteomes" id="UP000266673">
    <property type="component" value="Unassembled WGS sequence"/>
</dbReference>
<name>A0A397W2W2_9GLOM</name>
<accession>A0A397W2W2</accession>
<proteinExistence type="predicted"/>
<dbReference type="InterPro" id="IPR052980">
    <property type="entry name" value="Crinkler_effector"/>
</dbReference>
<gene>
    <name evidence="2" type="ORF">C2G38_2165288</name>
</gene>
<dbReference type="OrthoDB" id="2407854at2759"/>
<organism evidence="2 3">
    <name type="scientific">Gigaspora rosea</name>
    <dbReference type="NCBI Taxonomy" id="44941"/>
    <lineage>
        <taxon>Eukaryota</taxon>
        <taxon>Fungi</taxon>
        <taxon>Fungi incertae sedis</taxon>
        <taxon>Mucoromycota</taxon>
        <taxon>Glomeromycotina</taxon>
        <taxon>Glomeromycetes</taxon>
        <taxon>Diversisporales</taxon>
        <taxon>Gigasporaceae</taxon>
        <taxon>Gigaspora</taxon>
    </lineage>
</organism>
<dbReference type="STRING" id="44941.A0A397W2W2"/>
<keyword evidence="3" id="KW-1185">Reference proteome</keyword>
<evidence type="ECO:0000313" key="2">
    <source>
        <dbReference type="EMBL" id="RIB25686.1"/>
    </source>
</evidence>
<dbReference type="Gene3D" id="3.40.50.300">
    <property type="entry name" value="P-loop containing nucleotide triphosphate hydrolases"/>
    <property type="match status" value="1"/>
</dbReference>
<dbReference type="InterPro" id="IPR027417">
    <property type="entry name" value="P-loop_NTPase"/>
</dbReference>
<dbReference type="EMBL" id="QKWP01000165">
    <property type="protein sequence ID" value="RIB25686.1"/>
    <property type="molecule type" value="Genomic_DNA"/>
</dbReference>